<feature type="non-terminal residue" evidence="1">
    <location>
        <position position="178"/>
    </location>
</feature>
<evidence type="ECO:0000313" key="1">
    <source>
        <dbReference type="EMBL" id="SVE43379.1"/>
    </source>
</evidence>
<organism evidence="1">
    <name type="scientific">marine metagenome</name>
    <dbReference type="NCBI Taxonomy" id="408172"/>
    <lineage>
        <taxon>unclassified sequences</taxon>
        <taxon>metagenomes</taxon>
        <taxon>ecological metagenomes</taxon>
    </lineage>
</organism>
<dbReference type="AlphaFoldDB" id="A0A383DGE9"/>
<evidence type="ECO:0008006" key="2">
    <source>
        <dbReference type="Google" id="ProtNLM"/>
    </source>
</evidence>
<proteinExistence type="predicted"/>
<dbReference type="EMBL" id="UINC01216985">
    <property type="protein sequence ID" value="SVE43379.1"/>
    <property type="molecule type" value="Genomic_DNA"/>
</dbReference>
<protein>
    <recommendedName>
        <fullName evidence="2">Tetratricopeptide repeat protein</fullName>
    </recommendedName>
</protein>
<reference evidence="1" key="1">
    <citation type="submission" date="2018-05" db="EMBL/GenBank/DDBJ databases">
        <authorList>
            <person name="Lanie J.A."/>
            <person name="Ng W.-L."/>
            <person name="Kazmierczak K.M."/>
            <person name="Andrzejewski T.M."/>
            <person name="Davidsen T.M."/>
            <person name="Wayne K.J."/>
            <person name="Tettelin H."/>
            <person name="Glass J.I."/>
            <person name="Rusch D."/>
            <person name="Podicherti R."/>
            <person name="Tsui H.-C.T."/>
            <person name="Winkler M.E."/>
        </authorList>
    </citation>
    <scope>NUCLEOTIDE SEQUENCE</scope>
</reference>
<gene>
    <name evidence="1" type="ORF">METZ01_LOCUS496233</name>
</gene>
<accession>A0A383DGE9</accession>
<name>A0A383DGE9_9ZZZZ</name>
<sequence length="178" mass="19155">MIPYNRNTLPRHVNVEGARIRSASIKVFCLKLLNPSTLQRSETGHTLVIPRCDRPVTLNTMLGMLAGLVLLCTGGCGTPSTEENISAPEIEGKDPAILVHAPHPTALPKSAVGGYLAGRHARSVYDSKAASVFFNRALESDPNNPELLRRTLTAMIGEGQIVESLPLANRLVGLKILD</sequence>